<accession>A0A6M3JHI4</accession>
<evidence type="ECO:0000313" key="1">
    <source>
        <dbReference type="EMBL" id="QJA68532.1"/>
    </source>
</evidence>
<dbReference type="AlphaFoldDB" id="A0A6M3JHI4"/>
<protein>
    <submittedName>
        <fullName evidence="1">Uncharacterized protein</fullName>
    </submittedName>
</protein>
<dbReference type="EMBL" id="MT141625">
    <property type="protein sequence ID" value="QJA68532.1"/>
    <property type="molecule type" value="Genomic_DNA"/>
</dbReference>
<reference evidence="1" key="1">
    <citation type="submission" date="2020-03" db="EMBL/GenBank/DDBJ databases">
        <title>The deep terrestrial virosphere.</title>
        <authorList>
            <person name="Holmfeldt K."/>
            <person name="Nilsson E."/>
            <person name="Simone D."/>
            <person name="Lopez-Fernandez M."/>
            <person name="Wu X."/>
            <person name="de Brujin I."/>
            <person name="Lundin D."/>
            <person name="Andersson A."/>
            <person name="Bertilsson S."/>
            <person name="Dopson M."/>
        </authorList>
    </citation>
    <scope>NUCLEOTIDE SEQUENCE</scope>
    <source>
        <strain evidence="1">MM415A06258</strain>
    </source>
</reference>
<organism evidence="1">
    <name type="scientific">viral metagenome</name>
    <dbReference type="NCBI Taxonomy" id="1070528"/>
    <lineage>
        <taxon>unclassified sequences</taxon>
        <taxon>metagenomes</taxon>
        <taxon>organismal metagenomes</taxon>
    </lineage>
</organism>
<proteinExistence type="predicted"/>
<name>A0A6M3JHI4_9ZZZZ</name>
<gene>
    <name evidence="1" type="ORF">MM415A06258_0012</name>
</gene>
<sequence>MCEPRFNPFDSRWRMMCPSLKAAAENRKRIREKYCIEYWLHLEAQIAGTPWWMPLPKDVPVREG</sequence>